<dbReference type="Pfam" id="PF13155">
    <property type="entry name" value="Toprim_2"/>
    <property type="match status" value="1"/>
</dbReference>
<dbReference type="Gene3D" id="3.40.1360.10">
    <property type="match status" value="1"/>
</dbReference>
<comment type="caution">
    <text evidence="1">The sequence shown here is derived from an EMBL/GenBank/DDBJ whole genome shotgun (WGS) entry which is preliminary data.</text>
</comment>
<organism evidence="1 2">
    <name type="scientific">Embleya hyalina</name>
    <dbReference type="NCBI Taxonomy" id="516124"/>
    <lineage>
        <taxon>Bacteria</taxon>
        <taxon>Bacillati</taxon>
        <taxon>Actinomycetota</taxon>
        <taxon>Actinomycetes</taxon>
        <taxon>Kitasatosporales</taxon>
        <taxon>Streptomycetaceae</taxon>
        <taxon>Embleya</taxon>
    </lineage>
</organism>
<reference evidence="1 2" key="1">
    <citation type="submission" date="2018-12" db="EMBL/GenBank/DDBJ databases">
        <title>Draft genome sequence of Embleya hyalina NBRC 13850T.</title>
        <authorList>
            <person name="Komaki H."/>
            <person name="Hosoyama A."/>
            <person name="Kimura A."/>
            <person name="Ichikawa N."/>
            <person name="Tamura T."/>
        </authorList>
    </citation>
    <scope>NUCLEOTIDE SEQUENCE [LARGE SCALE GENOMIC DNA]</scope>
    <source>
        <strain evidence="1 2">NBRC 13850</strain>
    </source>
</reference>
<dbReference type="Proteomes" id="UP000286931">
    <property type="component" value="Unassembled WGS sequence"/>
</dbReference>
<accession>A0A401YYY3</accession>
<dbReference type="EMBL" id="BIFH01000035">
    <property type="protein sequence ID" value="GCD99844.1"/>
    <property type="molecule type" value="Genomic_DNA"/>
</dbReference>
<protein>
    <submittedName>
        <fullName evidence="1">DNA primase</fullName>
    </submittedName>
</protein>
<gene>
    <name evidence="1" type="primary">dnaG_1</name>
    <name evidence="1" type="ORF">EHYA_07566</name>
</gene>
<sequence>MPYVRPAGGTDAVATVRFRCIRDACVKHDGRFRFPGPEKHEGHSKYDSQPGDPHRIFNTWALVRRSNHIALCEGEMDAMAMQAAGVPAIGIQGVSAWKPFFVPALRGFESVFLMADDDEPGLKFADKLAAQLPNAKVIVLGGGHDVNGYLHARGEAALRARLGLREDTPTQGSGQ</sequence>
<proteinExistence type="predicted"/>
<dbReference type="SUPFAM" id="SSF56731">
    <property type="entry name" value="DNA primase core"/>
    <property type="match status" value="1"/>
</dbReference>
<keyword evidence="2" id="KW-1185">Reference proteome</keyword>
<name>A0A401YYY3_9ACTN</name>
<dbReference type="AlphaFoldDB" id="A0A401YYY3"/>
<evidence type="ECO:0000313" key="1">
    <source>
        <dbReference type="EMBL" id="GCD99844.1"/>
    </source>
</evidence>
<evidence type="ECO:0000313" key="2">
    <source>
        <dbReference type="Proteomes" id="UP000286931"/>
    </source>
</evidence>